<dbReference type="InterPro" id="IPR028098">
    <property type="entry name" value="Glyco_trans_4-like_N"/>
</dbReference>
<dbReference type="Pfam" id="PF13439">
    <property type="entry name" value="Glyco_transf_4"/>
    <property type="match status" value="1"/>
</dbReference>
<dbReference type="SUPFAM" id="SSF53756">
    <property type="entry name" value="UDP-Glycosyltransferase/glycogen phosphorylase"/>
    <property type="match status" value="1"/>
</dbReference>
<dbReference type="InterPro" id="IPR001296">
    <property type="entry name" value="Glyco_trans_1"/>
</dbReference>
<gene>
    <name evidence="3" type="ORF">LCGC14_2410880</name>
</gene>
<dbReference type="PANTHER" id="PTHR45947:SF3">
    <property type="entry name" value="SULFOQUINOVOSYL TRANSFERASE SQD2"/>
    <property type="match status" value="1"/>
</dbReference>
<feature type="domain" description="Glycosyl transferase family 1" evidence="1">
    <location>
        <begin position="195"/>
        <end position="349"/>
    </location>
</feature>
<name>A0A0F9EM02_9ZZZZ</name>
<dbReference type="Pfam" id="PF00534">
    <property type="entry name" value="Glycos_transf_1"/>
    <property type="match status" value="1"/>
</dbReference>
<organism evidence="3">
    <name type="scientific">marine sediment metagenome</name>
    <dbReference type="NCBI Taxonomy" id="412755"/>
    <lineage>
        <taxon>unclassified sequences</taxon>
        <taxon>metagenomes</taxon>
        <taxon>ecological metagenomes</taxon>
    </lineage>
</organism>
<dbReference type="Gene3D" id="3.40.50.2000">
    <property type="entry name" value="Glycogen Phosphorylase B"/>
    <property type="match status" value="2"/>
</dbReference>
<dbReference type="AlphaFoldDB" id="A0A0F9EM02"/>
<evidence type="ECO:0008006" key="4">
    <source>
        <dbReference type="Google" id="ProtNLM"/>
    </source>
</evidence>
<evidence type="ECO:0000313" key="3">
    <source>
        <dbReference type="EMBL" id="KKL24883.1"/>
    </source>
</evidence>
<protein>
    <recommendedName>
        <fullName evidence="4">Glycosyl transferase family 1 domain-containing protein</fullName>
    </recommendedName>
</protein>
<dbReference type="EMBL" id="LAZR01036420">
    <property type="protein sequence ID" value="KKL24883.1"/>
    <property type="molecule type" value="Genomic_DNA"/>
</dbReference>
<sequence length="369" mass="43317">MKTAIVHDWLVSVAGSEKVLKLMHELYPSDIYTLLKNPKNLKNSFFEDKKIKTSFIQKMPFSKKLYQKYLMLFPFAIEQFDLSEYDVILSSSHCVAKGVITRFDQLHICYCHTPMRYAWDLYFQYLHESNLKKGIKARLAQMILHYLRIWDVTSASRVDEFIANSKFIAKRIKKLYNKEAKVIYPPVDINFFEPCYKKDDFYFTASRFVPYKKIDLIVEAFSKMPDKKLVVIGDGPDMKKIKSKVFKSKNIEILGYQEDEILKKYMKEAKAFVFAAIEDFGILPIEAMASATPVIALSKGGVKETLIEDKTGIFFNEQTIESIIEAVERFERKEFDLPFIRKHAEKFSEERFKTEFNGYVNEKVKEYNF</sequence>
<accession>A0A0F9EM02</accession>
<evidence type="ECO:0000259" key="2">
    <source>
        <dbReference type="Pfam" id="PF13439"/>
    </source>
</evidence>
<dbReference type="PANTHER" id="PTHR45947">
    <property type="entry name" value="SULFOQUINOVOSYL TRANSFERASE SQD2"/>
    <property type="match status" value="1"/>
</dbReference>
<evidence type="ECO:0000259" key="1">
    <source>
        <dbReference type="Pfam" id="PF00534"/>
    </source>
</evidence>
<dbReference type="GO" id="GO:0016757">
    <property type="term" value="F:glycosyltransferase activity"/>
    <property type="evidence" value="ECO:0007669"/>
    <property type="project" value="InterPro"/>
</dbReference>
<proteinExistence type="predicted"/>
<comment type="caution">
    <text evidence="3">The sequence shown here is derived from an EMBL/GenBank/DDBJ whole genome shotgun (WGS) entry which is preliminary data.</text>
</comment>
<dbReference type="InterPro" id="IPR050194">
    <property type="entry name" value="Glycosyltransferase_grp1"/>
</dbReference>
<dbReference type="CDD" id="cd03804">
    <property type="entry name" value="GT4_WbaZ-like"/>
    <property type="match status" value="1"/>
</dbReference>
<reference evidence="3" key="1">
    <citation type="journal article" date="2015" name="Nature">
        <title>Complex archaea that bridge the gap between prokaryotes and eukaryotes.</title>
        <authorList>
            <person name="Spang A."/>
            <person name="Saw J.H."/>
            <person name="Jorgensen S.L."/>
            <person name="Zaremba-Niedzwiedzka K."/>
            <person name="Martijn J."/>
            <person name="Lind A.E."/>
            <person name="van Eijk R."/>
            <person name="Schleper C."/>
            <person name="Guy L."/>
            <person name="Ettema T.J."/>
        </authorList>
    </citation>
    <scope>NUCLEOTIDE SEQUENCE</scope>
</reference>
<feature type="domain" description="Glycosyltransferase subfamily 4-like N-terminal" evidence="2">
    <location>
        <begin position="56"/>
        <end position="190"/>
    </location>
</feature>